<reference evidence="1 2" key="1">
    <citation type="submission" date="2016-11" db="EMBL/GenBank/DDBJ databases">
        <title>Trade-off between light-utilization and light-protection in marine flavobacteria.</title>
        <authorList>
            <person name="Kumagai Y."/>
        </authorList>
    </citation>
    <scope>NUCLEOTIDE SEQUENCE [LARGE SCALE GENOMIC DNA]</scope>
    <source>
        <strain evidence="1 2">JCM 17109</strain>
    </source>
</reference>
<comment type="caution">
    <text evidence="1">The sequence shown here is derived from an EMBL/GenBank/DDBJ whole genome shotgun (WGS) entry which is preliminary data.</text>
</comment>
<dbReference type="Gene3D" id="3.10.180.10">
    <property type="entry name" value="2,3-Dihydroxybiphenyl 1,2-Dioxygenase, domain 1"/>
    <property type="match status" value="1"/>
</dbReference>
<dbReference type="SUPFAM" id="SSF54593">
    <property type="entry name" value="Glyoxalase/Bleomycin resistance protein/Dihydroxybiphenyl dioxygenase"/>
    <property type="match status" value="1"/>
</dbReference>
<dbReference type="RefSeq" id="WP_105983339.1">
    <property type="nucleotide sequence ID" value="NZ_MQUC01000003.1"/>
</dbReference>
<proteinExistence type="predicted"/>
<organism evidence="1 2">
    <name type="scientific">Nonlabens agnitus</name>
    <dbReference type="NCBI Taxonomy" id="870484"/>
    <lineage>
        <taxon>Bacteria</taxon>
        <taxon>Pseudomonadati</taxon>
        <taxon>Bacteroidota</taxon>
        <taxon>Flavobacteriia</taxon>
        <taxon>Flavobacteriales</taxon>
        <taxon>Flavobacteriaceae</taxon>
        <taxon>Nonlabens</taxon>
    </lineage>
</organism>
<evidence type="ECO:0000313" key="1">
    <source>
        <dbReference type="EMBL" id="PRP67626.1"/>
    </source>
</evidence>
<evidence type="ECO:0000313" key="2">
    <source>
        <dbReference type="Proteomes" id="UP000239532"/>
    </source>
</evidence>
<gene>
    <name evidence="1" type="ORF">BST86_11250</name>
</gene>
<name>A0A2S9WW79_9FLAO</name>
<sequence length="119" mass="13989">MTPKGIRPFIGSDDFEQSKDFYRLIGFTENWSSTTMSYFDLGGFGFYLQDAHVEDWINNSMLFLEIEDLEKTLEHFKSLDLPSKFKKVRLSEIVHNDWGSEFFLHDPSGILWHIGRFAK</sequence>
<accession>A0A2S9WW79</accession>
<dbReference type="AlphaFoldDB" id="A0A2S9WW79"/>
<dbReference type="OrthoDB" id="674527at2"/>
<dbReference type="EMBL" id="MQUC01000003">
    <property type="protein sequence ID" value="PRP67626.1"/>
    <property type="molecule type" value="Genomic_DNA"/>
</dbReference>
<keyword evidence="2" id="KW-1185">Reference proteome</keyword>
<dbReference type="Proteomes" id="UP000239532">
    <property type="component" value="Unassembled WGS sequence"/>
</dbReference>
<dbReference type="InterPro" id="IPR029068">
    <property type="entry name" value="Glyas_Bleomycin-R_OHBP_Dase"/>
</dbReference>
<protein>
    <submittedName>
        <fullName evidence="1">Glyoxalase</fullName>
    </submittedName>
</protein>